<sequence>MTSTIPFLTSSPVSILHRPGLCHYKVFTDSFASEASSSFRHGPWPLLQL</sequence>
<dbReference type="InParanoid" id="K3XTF6"/>
<dbReference type="HOGENOM" id="CLU_3145320_0_0_1"/>
<dbReference type="AlphaFoldDB" id="K3XTF6"/>
<dbReference type="Proteomes" id="UP000004995">
    <property type="component" value="Unassembled WGS sequence"/>
</dbReference>
<dbReference type="EnsemblPlants" id="KQL05870">
    <property type="protein sequence ID" value="KQL05870"/>
    <property type="gene ID" value="SETIT_005213mg"/>
</dbReference>
<organism evidence="1 2">
    <name type="scientific">Setaria italica</name>
    <name type="common">Foxtail millet</name>
    <name type="synonym">Panicum italicum</name>
    <dbReference type="NCBI Taxonomy" id="4555"/>
    <lineage>
        <taxon>Eukaryota</taxon>
        <taxon>Viridiplantae</taxon>
        <taxon>Streptophyta</taxon>
        <taxon>Embryophyta</taxon>
        <taxon>Tracheophyta</taxon>
        <taxon>Spermatophyta</taxon>
        <taxon>Magnoliopsida</taxon>
        <taxon>Liliopsida</taxon>
        <taxon>Poales</taxon>
        <taxon>Poaceae</taxon>
        <taxon>PACMAD clade</taxon>
        <taxon>Panicoideae</taxon>
        <taxon>Panicodae</taxon>
        <taxon>Paniceae</taxon>
        <taxon>Cenchrinae</taxon>
        <taxon>Setaria</taxon>
    </lineage>
</organism>
<dbReference type="EMBL" id="AGNK02003190">
    <property type="status" value="NOT_ANNOTATED_CDS"/>
    <property type="molecule type" value="Genomic_DNA"/>
</dbReference>
<keyword evidence="2" id="KW-1185">Reference proteome</keyword>
<dbReference type="Gramene" id="KQL05870">
    <property type="protein sequence ID" value="KQL05870"/>
    <property type="gene ID" value="SETIT_005213mg"/>
</dbReference>
<proteinExistence type="predicted"/>
<name>K3XTF6_SETIT</name>
<reference evidence="1" key="2">
    <citation type="submission" date="2018-08" db="UniProtKB">
        <authorList>
            <consortium name="EnsemblPlants"/>
        </authorList>
    </citation>
    <scope>IDENTIFICATION</scope>
    <source>
        <strain evidence="1">Yugu1</strain>
    </source>
</reference>
<evidence type="ECO:0000313" key="2">
    <source>
        <dbReference type="Proteomes" id="UP000004995"/>
    </source>
</evidence>
<evidence type="ECO:0000313" key="1">
    <source>
        <dbReference type="EnsemblPlants" id="KQL05870"/>
    </source>
</evidence>
<reference evidence="2" key="1">
    <citation type="journal article" date="2012" name="Nat. Biotechnol.">
        <title>Reference genome sequence of the model plant Setaria.</title>
        <authorList>
            <person name="Bennetzen J.L."/>
            <person name="Schmutz J."/>
            <person name="Wang H."/>
            <person name="Percifield R."/>
            <person name="Hawkins J."/>
            <person name="Pontaroli A.C."/>
            <person name="Estep M."/>
            <person name="Feng L."/>
            <person name="Vaughn J.N."/>
            <person name="Grimwood J."/>
            <person name="Jenkins J."/>
            <person name="Barry K."/>
            <person name="Lindquist E."/>
            <person name="Hellsten U."/>
            <person name="Deshpande S."/>
            <person name="Wang X."/>
            <person name="Wu X."/>
            <person name="Mitros T."/>
            <person name="Triplett J."/>
            <person name="Yang X."/>
            <person name="Ye C.Y."/>
            <person name="Mauro-Herrera M."/>
            <person name="Wang L."/>
            <person name="Li P."/>
            <person name="Sharma M."/>
            <person name="Sharma R."/>
            <person name="Ronald P.C."/>
            <person name="Panaud O."/>
            <person name="Kellogg E.A."/>
            <person name="Brutnell T.P."/>
            <person name="Doust A.N."/>
            <person name="Tuskan G.A."/>
            <person name="Rokhsar D."/>
            <person name="Devos K.M."/>
        </authorList>
    </citation>
    <scope>NUCLEOTIDE SEQUENCE [LARGE SCALE GENOMIC DNA]</scope>
    <source>
        <strain evidence="2">cv. Yugu1</strain>
    </source>
</reference>
<accession>K3XTF6</accession>
<protein>
    <submittedName>
        <fullName evidence="1">Uncharacterized protein</fullName>
    </submittedName>
</protein>